<gene>
    <name evidence="3" type="ORF">BLL52_2410</name>
</gene>
<dbReference type="EMBL" id="MSYM01000013">
    <property type="protein sequence ID" value="OLP06179.1"/>
    <property type="molecule type" value="Genomic_DNA"/>
</dbReference>
<dbReference type="SMART" id="SM00327">
    <property type="entry name" value="VWA"/>
    <property type="match status" value="1"/>
</dbReference>
<dbReference type="CDD" id="cd00198">
    <property type="entry name" value="vWFA"/>
    <property type="match status" value="1"/>
</dbReference>
<evidence type="ECO:0000259" key="2">
    <source>
        <dbReference type="PROSITE" id="PS50234"/>
    </source>
</evidence>
<dbReference type="InterPro" id="IPR036465">
    <property type="entry name" value="vWFA_dom_sf"/>
</dbReference>
<dbReference type="PROSITE" id="PS50234">
    <property type="entry name" value="VWFA"/>
    <property type="match status" value="1"/>
</dbReference>
<keyword evidence="1" id="KW-0732">Signal</keyword>
<feature type="signal peptide" evidence="1">
    <location>
        <begin position="1"/>
        <end position="29"/>
    </location>
</feature>
<proteinExistence type="predicted"/>
<dbReference type="InterPro" id="IPR013424">
    <property type="entry name" value="Ice-binding_C"/>
</dbReference>
<evidence type="ECO:0000313" key="4">
    <source>
        <dbReference type="Proteomes" id="UP000185911"/>
    </source>
</evidence>
<dbReference type="InterPro" id="IPR002035">
    <property type="entry name" value="VWF_A"/>
</dbReference>
<sequence length="268" mass="26549">MFKMKFLRRGLASALITASLTLSAFATWAAPVTQLGFALDASGSVSTANYNLLRTGLNAALAGLPVDGSVEIAVVSYGTSVTSVVLPTVLTAATLTTIQLAITSHTKAGGSTNTAGAISGLTALLTGSANFADVGTKSIINLATDGEPNSQDAAVAAAVAAAAAGMDALSIEAIGTGVADATALANMVAIAFPGPATILAVNATTIPNPMGKSWVVPVSDFDALAPVLLAKVQASIKPPVTEVPEPGSLALIGLALAGLVATRRRIGR</sequence>
<dbReference type="SUPFAM" id="SSF53300">
    <property type="entry name" value="vWA-like"/>
    <property type="match status" value="1"/>
</dbReference>
<dbReference type="Proteomes" id="UP000185911">
    <property type="component" value="Unassembled WGS sequence"/>
</dbReference>
<dbReference type="Gene3D" id="3.40.50.410">
    <property type="entry name" value="von Willebrand factor, type A domain"/>
    <property type="match status" value="1"/>
</dbReference>
<dbReference type="STRING" id="81479.RA876_06220"/>
<comment type="caution">
    <text evidence="3">The sequence shown here is derived from an EMBL/GenBank/DDBJ whole genome shotgun (WGS) entry which is preliminary data.</text>
</comment>
<dbReference type="NCBIfam" id="TIGR02595">
    <property type="entry name" value="PEP_CTERM"/>
    <property type="match status" value="1"/>
</dbReference>
<organism evidence="3 4">
    <name type="scientific">Rhodoferax antarcticus ANT.BR</name>
    <dbReference type="NCBI Taxonomy" id="1111071"/>
    <lineage>
        <taxon>Bacteria</taxon>
        <taxon>Pseudomonadati</taxon>
        <taxon>Pseudomonadota</taxon>
        <taxon>Betaproteobacteria</taxon>
        <taxon>Burkholderiales</taxon>
        <taxon>Comamonadaceae</taxon>
        <taxon>Rhodoferax</taxon>
    </lineage>
</organism>
<reference evidence="3 4" key="1">
    <citation type="submission" date="2017-01" db="EMBL/GenBank/DDBJ databases">
        <title>Genome sequence of Rhodoferax antarcticus ANT.BR, a psychrophilic purple nonsulfur bacterium from an Antarctic microbial mat.</title>
        <authorList>
            <person name="Baker J."/>
            <person name="Riester C."/>
            <person name="Skinner B."/>
            <person name="Newell A."/>
            <person name="Swingley W."/>
            <person name="Madigan M."/>
            <person name="Jung D."/>
            <person name="Asao M."/>
            <person name="Chen M."/>
            <person name="Loughlin P."/>
            <person name="Pan H."/>
            <person name="Lin S."/>
            <person name="Li N."/>
            <person name="Shaw J."/>
            <person name="Prado M."/>
            <person name="Sherman C."/>
            <person name="Li X."/>
            <person name="Tang J."/>
            <person name="Blankenship R."/>
            <person name="Zhao T."/>
            <person name="Touchman J."/>
            <person name="Sattley M."/>
        </authorList>
    </citation>
    <scope>NUCLEOTIDE SEQUENCE [LARGE SCALE GENOMIC DNA]</scope>
    <source>
        <strain evidence="3 4">ANT.BR</strain>
    </source>
</reference>
<dbReference type="Pfam" id="PF00092">
    <property type="entry name" value="VWA"/>
    <property type="match status" value="1"/>
</dbReference>
<feature type="chain" id="PRO_5013158538" evidence="1">
    <location>
        <begin position="30"/>
        <end position="268"/>
    </location>
</feature>
<feature type="domain" description="VWFA" evidence="2">
    <location>
        <begin position="34"/>
        <end position="232"/>
    </location>
</feature>
<dbReference type="AlphaFoldDB" id="A0A1Q8YE43"/>
<protein>
    <submittedName>
        <fullName evidence="3">von Willebrand factor type A domain protein</fullName>
    </submittedName>
</protein>
<evidence type="ECO:0000256" key="1">
    <source>
        <dbReference type="SAM" id="SignalP"/>
    </source>
</evidence>
<name>A0A1Q8YE43_9BURK</name>
<keyword evidence="4" id="KW-1185">Reference proteome</keyword>
<dbReference type="Pfam" id="PF07589">
    <property type="entry name" value="PEP-CTERM"/>
    <property type="match status" value="1"/>
</dbReference>
<evidence type="ECO:0000313" key="3">
    <source>
        <dbReference type="EMBL" id="OLP06179.1"/>
    </source>
</evidence>
<accession>A0A1Q8YE43</accession>